<dbReference type="InterPro" id="IPR005656">
    <property type="entry name" value="MmgE_PrpD"/>
</dbReference>
<dbReference type="STRING" id="1225564.AA309_24625"/>
<feature type="domain" description="MmgE/PrpD N-terminal" evidence="2">
    <location>
        <begin position="19"/>
        <end position="257"/>
    </location>
</feature>
<dbReference type="Pfam" id="PF19305">
    <property type="entry name" value="MmgE_PrpD_C"/>
    <property type="match status" value="1"/>
</dbReference>
<comment type="similarity">
    <text evidence="1">Belongs to the PrpD family.</text>
</comment>
<evidence type="ECO:0000313" key="5">
    <source>
        <dbReference type="Proteomes" id="UP000035489"/>
    </source>
</evidence>
<evidence type="ECO:0000256" key="1">
    <source>
        <dbReference type="ARBA" id="ARBA00006174"/>
    </source>
</evidence>
<dbReference type="InterPro" id="IPR045337">
    <property type="entry name" value="MmgE_PrpD_C"/>
</dbReference>
<name>A0A0H1RDF2_9HYPH</name>
<dbReference type="Gene3D" id="3.30.1330.120">
    <property type="entry name" value="2-methylcitrate dehydratase PrpD"/>
    <property type="match status" value="1"/>
</dbReference>
<feature type="domain" description="MmgE/PrpD C-terminal" evidence="3">
    <location>
        <begin position="284"/>
        <end position="455"/>
    </location>
</feature>
<proteinExistence type="inferred from homology"/>
<organism evidence="4 5">
    <name type="scientific">Microvirga vignae</name>
    <dbReference type="NCBI Taxonomy" id="1225564"/>
    <lineage>
        <taxon>Bacteria</taxon>
        <taxon>Pseudomonadati</taxon>
        <taxon>Pseudomonadota</taxon>
        <taxon>Alphaproteobacteria</taxon>
        <taxon>Hyphomicrobiales</taxon>
        <taxon>Methylobacteriaceae</taxon>
        <taxon>Microvirga</taxon>
    </lineage>
</organism>
<dbReference type="SUPFAM" id="SSF103378">
    <property type="entry name" value="2-methylcitrate dehydratase PrpD"/>
    <property type="match status" value="1"/>
</dbReference>
<dbReference type="PATRIC" id="fig|1225564.3.peg.6415"/>
<accession>A0A0H1RDF2</accession>
<dbReference type="InterPro" id="IPR042188">
    <property type="entry name" value="MmgE/PrpD_sf_2"/>
</dbReference>
<dbReference type="PANTHER" id="PTHR16943">
    <property type="entry name" value="2-METHYLCITRATE DEHYDRATASE-RELATED"/>
    <property type="match status" value="1"/>
</dbReference>
<dbReference type="GO" id="GO:0016829">
    <property type="term" value="F:lyase activity"/>
    <property type="evidence" value="ECO:0007669"/>
    <property type="project" value="InterPro"/>
</dbReference>
<reference evidence="4 5" key="1">
    <citation type="submission" date="2015-05" db="EMBL/GenBank/DDBJ databases">
        <title>Draft genome sequence of Microvirga vignae strain BR3299, a novel nitrogen fixing bacteria isolated from Brazil semi-aired region.</title>
        <authorList>
            <person name="Zilli J.E."/>
            <person name="Passos S.R."/>
            <person name="Leite J."/>
            <person name="Baldani J.I."/>
            <person name="Xavier G.R."/>
            <person name="Rumjaneck N.G."/>
            <person name="Simoes-Araujo J.L."/>
        </authorList>
    </citation>
    <scope>NUCLEOTIDE SEQUENCE [LARGE SCALE GENOMIC DNA]</scope>
    <source>
        <strain evidence="4 5">BR3299</strain>
    </source>
</reference>
<dbReference type="InterPro" id="IPR036148">
    <property type="entry name" value="MmgE/PrpD_sf"/>
</dbReference>
<dbReference type="PANTHER" id="PTHR16943:SF8">
    <property type="entry name" value="2-METHYLCITRATE DEHYDRATASE"/>
    <property type="match status" value="1"/>
</dbReference>
<protein>
    <submittedName>
        <fullName evidence="4">2-methylcitrate dehydratase</fullName>
    </submittedName>
</protein>
<keyword evidence="5" id="KW-1185">Reference proteome</keyword>
<evidence type="ECO:0000259" key="3">
    <source>
        <dbReference type="Pfam" id="PF19305"/>
    </source>
</evidence>
<evidence type="ECO:0000259" key="2">
    <source>
        <dbReference type="Pfam" id="PF03972"/>
    </source>
</evidence>
<sequence>MLDARHNAEVTTSNGPANSLARFTADLRYSDIPASAIDRAKMLILDALGVGLASNAYDYAERAVAGAVALGGSGPCSVIGRSERLPARDAALANGVLIHGLDFDDTHLTSIVHPTAACLPCALTFAESLKASGQSLLTAYAAGMEAAVRIGGSVKGGFHHVGFHATGVVAHFSSSIIASKLLGLPTERIVAAQGIAASTAAGIQVFLEEGAWTKRFHPGWAAVAGITAARLSENGFVGPSRPYEGKFGLFQTHLHEHAKDVDLSWMSDRLGEYWHFADTAIKPYPVCHFIHGCADAAIELHQELDPEDIAEVEAFLPKDTLHIIAEPANSKERPTTDYEAKFSAQFVVATCLIKGRFGLPELQAEALADPQVRDLATRVRCHADPDSAFPKFFSGGVRVTTRDGRQLTRHVRVNSGAGERALPLEGVVAKFMASASLAVPHWKAEEIRDAVLQLDTISVEQLAKALRYDRRT</sequence>
<dbReference type="EMBL" id="LCYG01000074">
    <property type="protein sequence ID" value="KLK90627.1"/>
    <property type="molecule type" value="Genomic_DNA"/>
</dbReference>
<dbReference type="Proteomes" id="UP000035489">
    <property type="component" value="Unassembled WGS sequence"/>
</dbReference>
<comment type="caution">
    <text evidence="4">The sequence shown here is derived from an EMBL/GenBank/DDBJ whole genome shotgun (WGS) entry which is preliminary data.</text>
</comment>
<dbReference type="Gene3D" id="1.10.4100.10">
    <property type="entry name" value="2-methylcitrate dehydratase PrpD"/>
    <property type="match status" value="1"/>
</dbReference>
<evidence type="ECO:0000313" key="4">
    <source>
        <dbReference type="EMBL" id="KLK90627.1"/>
    </source>
</evidence>
<dbReference type="InterPro" id="IPR042183">
    <property type="entry name" value="MmgE/PrpD_sf_1"/>
</dbReference>
<gene>
    <name evidence="4" type="ORF">AA309_24625</name>
</gene>
<dbReference type="OrthoDB" id="5415580at2"/>
<dbReference type="AlphaFoldDB" id="A0A0H1RDF2"/>
<dbReference type="Pfam" id="PF03972">
    <property type="entry name" value="MmgE_PrpD_N"/>
    <property type="match status" value="1"/>
</dbReference>
<dbReference type="RefSeq" id="WP_047191676.1">
    <property type="nucleotide sequence ID" value="NZ_LCYG01000074.1"/>
</dbReference>
<dbReference type="InterPro" id="IPR045336">
    <property type="entry name" value="MmgE_PrpD_N"/>
</dbReference>